<evidence type="ECO:0000256" key="5">
    <source>
        <dbReference type="PROSITE-ProRule" id="PRU00169"/>
    </source>
</evidence>
<dbReference type="GO" id="GO:0003677">
    <property type="term" value="F:DNA binding"/>
    <property type="evidence" value="ECO:0007669"/>
    <property type="project" value="UniProtKB-KW"/>
</dbReference>
<dbReference type="SMART" id="SM00421">
    <property type="entry name" value="HTH_LUXR"/>
    <property type="match status" value="1"/>
</dbReference>
<keyword evidence="1 5" id="KW-0597">Phosphoprotein</keyword>
<evidence type="ECO:0000256" key="2">
    <source>
        <dbReference type="ARBA" id="ARBA00023015"/>
    </source>
</evidence>
<name>A0A098L9T7_9BACT</name>
<gene>
    <name evidence="8" type="ORF">MYP_149</name>
</gene>
<organism evidence="8 9">
    <name type="scientific">Sporocytophaga myxococcoides</name>
    <dbReference type="NCBI Taxonomy" id="153721"/>
    <lineage>
        <taxon>Bacteria</taxon>
        <taxon>Pseudomonadati</taxon>
        <taxon>Bacteroidota</taxon>
        <taxon>Cytophagia</taxon>
        <taxon>Cytophagales</taxon>
        <taxon>Cytophagaceae</taxon>
        <taxon>Sporocytophaga</taxon>
    </lineage>
</organism>
<evidence type="ECO:0000256" key="1">
    <source>
        <dbReference type="ARBA" id="ARBA00022553"/>
    </source>
</evidence>
<dbReference type="PRINTS" id="PR00038">
    <property type="entry name" value="HTHLUXR"/>
</dbReference>
<dbReference type="GO" id="GO:0006355">
    <property type="term" value="P:regulation of DNA-templated transcription"/>
    <property type="evidence" value="ECO:0007669"/>
    <property type="project" value="InterPro"/>
</dbReference>
<keyword evidence="4" id="KW-0804">Transcription</keyword>
<dbReference type="InterPro" id="IPR039420">
    <property type="entry name" value="WalR-like"/>
</dbReference>
<proteinExistence type="predicted"/>
<dbReference type="InterPro" id="IPR001789">
    <property type="entry name" value="Sig_transdc_resp-reg_receiver"/>
</dbReference>
<dbReference type="InterPro" id="IPR011006">
    <property type="entry name" value="CheY-like_superfamily"/>
</dbReference>
<dbReference type="InterPro" id="IPR000792">
    <property type="entry name" value="Tscrpt_reg_LuxR_C"/>
</dbReference>
<dbReference type="EMBL" id="BBLT01000001">
    <property type="protein sequence ID" value="GAL82923.1"/>
    <property type="molecule type" value="Genomic_DNA"/>
</dbReference>
<dbReference type="CDD" id="cd06170">
    <property type="entry name" value="LuxR_C_like"/>
    <property type="match status" value="1"/>
</dbReference>
<protein>
    <submittedName>
        <fullName evidence="8">Response regulator</fullName>
    </submittedName>
</protein>
<dbReference type="InterPro" id="IPR016032">
    <property type="entry name" value="Sig_transdc_resp-reg_C-effctor"/>
</dbReference>
<dbReference type="CDD" id="cd17535">
    <property type="entry name" value="REC_NarL-like"/>
    <property type="match status" value="1"/>
</dbReference>
<comment type="caution">
    <text evidence="8">The sequence shown here is derived from an EMBL/GenBank/DDBJ whole genome shotgun (WGS) entry which is preliminary data.</text>
</comment>
<feature type="modified residue" description="4-aspartylphosphate" evidence="5">
    <location>
        <position position="54"/>
    </location>
</feature>
<evidence type="ECO:0000259" key="6">
    <source>
        <dbReference type="PROSITE" id="PS50043"/>
    </source>
</evidence>
<dbReference type="PANTHER" id="PTHR43214:SF41">
    <property type="entry name" value="NITRATE_NITRITE RESPONSE REGULATOR PROTEIN NARP"/>
    <property type="match status" value="1"/>
</dbReference>
<evidence type="ECO:0000256" key="4">
    <source>
        <dbReference type="ARBA" id="ARBA00023163"/>
    </source>
</evidence>
<dbReference type="STRING" id="153721.MYP_149"/>
<dbReference type="OrthoDB" id="9797341at2"/>
<dbReference type="SMART" id="SM00448">
    <property type="entry name" value="REC"/>
    <property type="match status" value="1"/>
</dbReference>
<dbReference type="Pfam" id="PF00072">
    <property type="entry name" value="Response_reg"/>
    <property type="match status" value="1"/>
</dbReference>
<reference evidence="8 9" key="1">
    <citation type="submission" date="2014-09" db="EMBL/GenBank/DDBJ databases">
        <title>Sporocytophaga myxococcoides PG-01 genome sequencing.</title>
        <authorList>
            <person name="Liu L."/>
            <person name="Gao P.J."/>
            <person name="Chen G.J."/>
            <person name="Wang L.S."/>
        </authorList>
    </citation>
    <scope>NUCLEOTIDE SEQUENCE [LARGE SCALE GENOMIC DNA]</scope>
    <source>
        <strain evidence="8 9">PG-01</strain>
    </source>
</reference>
<evidence type="ECO:0000313" key="8">
    <source>
        <dbReference type="EMBL" id="GAL82923.1"/>
    </source>
</evidence>
<dbReference type="PROSITE" id="PS00622">
    <property type="entry name" value="HTH_LUXR_1"/>
    <property type="match status" value="1"/>
</dbReference>
<dbReference type="SUPFAM" id="SSF46894">
    <property type="entry name" value="C-terminal effector domain of the bipartite response regulators"/>
    <property type="match status" value="1"/>
</dbReference>
<sequence>MIKVLLVDDHGIVRDGIKATLSSEKNIKIVGEASNGVEAIEQVKKLTPDVVVMDISMPEMNGIEATGIISDRYPNTKTLVLSMHDNEDYILKSIESGAFGYLLKDTGKEEFIKAITTIYKGDKYFSTPVSSIIAEGYLQKIKKGSAPDDDSDNFGLTKREKGILKMIINGNSNREIADSFTISIRTIETHRFNIMKKLKVKNAAELVKLALENNIV</sequence>
<dbReference type="Proteomes" id="UP000030185">
    <property type="component" value="Unassembled WGS sequence"/>
</dbReference>
<keyword evidence="3" id="KW-0238">DNA-binding</keyword>
<dbReference type="GO" id="GO:0000160">
    <property type="term" value="P:phosphorelay signal transduction system"/>
    <property type="evidence" value="ECO:0007669"/>
    <property type="project" value="InterPro"/>
</dbReference>
<dbReference type="PROSITE" id="PS50110">
    <property type="entry name" value="RESPONSE_REGULATORY"/>
    <property type="match status" value="1"/>
</dbReference>
<evidence type="ECO:0000313" key="9">
    <source>
        <dbReference type="Proteomes" id="UP000030185"/>
    </source>
</evidence>
<dbReference type="Pfam" id="PF00196">
    <property type="entry name" value="GerE"/>
    <property type="match status" value="1"/>
</dbReference>
<dbReference type="AlphaFoldDB" id="A0A098L9T7"/>
<evidence type="ECO:0000259" key="7">
    <source>
        <dbReference type="PROSITE" id="PS50110"/>
    </source>
</evidence>
<accession>A0A098L9T7</accession>
<keyword evidence="9" id="KW-1185">Reference proteome</keyword>
<dbReference type="RefSeq" id="WP_045457111.1">
    <property type="nucleotide sequence ID" value="NZ_BBLT01000001.1"/>
</dbReference>
<feature type="domain" description="HTH luxR-type" evidence="6">
    <location>
        <begin position="149"/>
        <end position="214"/>
    </location>
</feature>
<evidence type="ECO:0000256" key="3">
    <source>
        <dbReference type="ARBA" id="ARBA00023125"/>
    </source>
</evidence>
<dbReference type="eggNOG" id="COG2197">
    <property type="taxonomic scope" value="Bacteria"/>
</dbReference>
<dbReference type="InterPro" id="IPR058245">
    <property type="entry name" value="NreC/VraR/RcsB-like_REC"/>
</dbReference>
<feature type="domain" description="Response regulatory" evidence="7">
    <location>
        <begin position="3"/>
        <end position="119"/>
    </location>
</feature>
<keyword evidence="2" id="KW-0805">Transcription regulation</keyword>
<dbReference type="PANTHER" id="PTHR43214">
    <property type="entry name" value="TWO-COMPONENT RESPONSE REGULATOR"/>
    <property type="match status" value="1"/>
</dbReference>
<dbReference type="SUPFAM" id="SSF52172">
    <property type="entry name" value="CheY-like"/>
    <property type="match status" value="1"/>
</dbReference>
<dbReference type="PROSITE" id="PS50043">
    <property type="entry name" value="HTH_LUXR_2"/>
    <property type="match status" value="1"/>
</dbReference>
<dbReference type="Gene3D" id="3.40.50.2300">
    <property type="match status" value="1"/>
</dbReference>